<dbReference type="SUPFAM" id="SSF109604">
    <property type="entry name" value="HD-domain/PDEase-like"/>
    <property type="match status" value="1"/>
</dbReference>
<proteinExistence type="predicted"/>
<dbReference type="PROSITE" id="PS50125">
    <property type="entry name" value="GUANYLATE_CYCLASE_2"/>
    <property type="match status" value="1"/>
</dbReference>
<evidence type="ECO:0000256" key="6">
    <source>
        <dbReference type="ARBA" id="ARBA00023239"/>
    </source>
</evidence>
<accession>A0A9N8H6H8</accession>
<dbReference type="GO" id="GO:0000166">
    <property type="term" value="F:nucleotide binding"/>
    <property type="evidence" value="ECO:0007669"/>
    <property type="project" value="UniProtKB-KW"/>
</dbReference>
<feature type="transmembrane region" description="Helical" evidence="8">
    <location>
        <begin position="64"/>
        <end position="90"/>
    </location>
</feature>
<dbReference type="PANTHER" id="PTHR11920">
    <property type="entry name" value="GUANYLYL CYCLASE"/>
    <property type="match status" value="1"/>
</dbReference>
<evidence type="ECO:0000259" key="10">
    <source>
        <dbReference type="PROSITE" id="PS51845"/>
    </source>
</evidence>
<keyword evidence="11" id="KW-0675">Receptor</keyword>
<feature type="domain" description="Guanylate cyclase" evidence="9">
    <location>
        <begin position="577"/>
        <end position="711"/>
    </location>
</feature>
<dbReference type="Pfam" id="PF00233">
    <property type="entry name" value="PDEase_I"/>
    <property type="match status" value="1"/>
</dbReference>
<dbReference type="GO" id="GO:0001653">
    <property type="term" value="F:peptide receptor activity"/>
    <property type="evidence" value="ECO:0007669"/>
    <property type="project" value="TreeGrafter"/>
</dbReference>
<dbReference type="GO" id="GO:0035556">
    <property type="term" value="P:intracellular signal transduction"/>
    <property type="evidence" value="ECO:0007669"/>
    <property type="project" value="InterPro"/>
</dbReference>
<keyword evidence="6" id="KW-0456">Lyase</keyword>
<comment type="caution">
    <text evidence="11">The sequence shown here is derived from an EMBL/GenBank/DDBJ whole genome shotgun (WGS) entry which is preliminary data.</text>
</comment>
<dbReference type="GO" id="GO:0004016">
    <property type="term" value="F:adenylate cyclase activity"/>
    <property type="evidence" value="ECO:0007669"/>
    <property type="project" value="TreeGrafter"/>
</dbReference>
<dbReference type="GO" id="GO:0004114">
    <property type="term" value="F:3',5'-cyclic-nucleotide phosphodiesterase activity"/>
    <property type="evidence" value="ECO:0007669"/>
    <property type="project" value="InterPro"/>
</dbReference>
<dbReference type="Gene3D" id="3.30.70.1230">
    <property type="entry name" value="Nucleotide cyclase"/>
    <property type="match status" value="1"/>
</dbReference>
<dbReference type="InterPro" id="IPR050401">
    <property type="entry name" value="Cyclic_nucleotide_synthase"/>
</dbReference>
<comment type="subcellular location">
    <subcellularLocation>
        <location evidence="1">Membrane</location>
    </subcellularLocation>
</comment>
<keyword evidence="3" id="KW-0547">Nucleotide-binding</keyword>
<evidence type="ECO:0000259" key="9">
    <source>
        <dbReference type="PROSITE" id="PS50125"/>
    </source>
</evidence>
<evidence type="ECO:0000256" key="8">
    <source>
        <dbReference type="SAM" id="Phobius"/>
    </source>
</evidence>
<protein>
    <submittedName>
        <fullName evidence="11">Receptor-type guanylate cyclase gcy</fullName>
    </submittedName>
</protein>
<keyword evidence="4 8" id="KW-1133">Transmembrane helix</keyword>
<evidence type="ECO:0000256" key="5">
    <source>
        <dbReference type="ARBA" id="ARBA00023136"/>
    </source>
</evidence>
<feature type="region of interest" description="Disordered" evidence="7">
    <location>
        <begin position="767"/>
        <end position="791"/>
    </location>
</feature>
<evidence type="ECO:0000256" key="2">
    <source>
        <dbReference type="ARBA" id="ARBA00022692"/>
    </source>
</evidence>
<organism evidence="11 12">
    <name type="scientific">Seminavis robusta</name>
    <dbReference type="NCBI Taxonomy" id="568900"/>
    <lineage>
        <taxon>Eukaryota</taxon>
        <taxon>Sar</taxon>
        <taxon>Stramenopiles</taxon>
        <taxon>Ochrophyta</taxon>
        <taxon>Bacillariophyta</taxon>
        <taxon>Bacillariophyceae</taxon>
        <taxon>Bacillariophycidae</taxon>
        <taxon>Naviculales</taxon>
        <taxon>Naviculaceae</taxon>
        <taxon>Seminavis</taxon>
    </lineage>
</organism>
<dbReference type="GO" id="GO:0007168">
    <property type="term" value="P:receptor guanylyl cyclase signaling pathway"/>
    <property type="evidence" value="ECO:0007669"/>
    <property type="project" value="TreeGrafter"/>
</dbReference>
<dbReference type="InterPro" id="IPR036971">
    <property type="entry name" value="PDEase_catalytic_dom_sf"/>
</dbReference>
<feature type="region of interest" description="Disordered" evidence="7">
    <location>
        <begin position="1"/>
        <end position="22"/>
    </location>
</feature>
<dbReference type="Pfam" id="PF00211">
    <property type="entry name" value="Guanylate_cyc"/>
    <property type="match status" value="1"/>
</dbReference>
<feature type="transmembrane region" description="Helical" evidence="8">
    <location>
        <begin position="448"/>
        <end position="470"/>
    </location>
</feature>
<evidence type="ECO:0000256" key="1">
    <source>
        <dbReference type="ARBA" id="ARBA00004370"/>
    </source>
</evidence>
<dbReference type="CDD" id="cd07302">
    <property type="entry name" value="CHD"/>
    <property type="match status" value="1"/>
</dbReference>
<dbReference type="SUPFAM" id="SSF55073">
    <property type="entry name" value="Nucleotide cyclase"/>
    <property type="match status" value="1"/>
</dbReference>
<dbReference type="AlphaFoldDB" id="A0A9N8H6H8"/>
<dbReference type="InterPro" id="IPR003607">
    <property type="entry name" value="HD/PDEase_dom"/>
</dbReference>
<dbReference type="Proteomes" id="UP001153069">
    <property type="component" value="Unassembled WGS sequence"/>
</dbReference>
<reference evidence="11" key="1">
    <citation type="submission" date="2020-06" db="EMBL/GenBank/DDBJ databases">
        <authorList>
            <consortium name="Plant Systems Biology data submission"/>
        </authorList>
    </citation>
    <scope>NUCLEOTIDE SEQUENCE</scope>
    <source>
        <strain evidence="11">D6</strain>
    </source>
</reference>
<dbReference type="InterPro" id="IPR029787">
    <property type="entry name" value="Nucleotide_cyclase"/>
</dbReference>
<keyword evidence="2 8" id="KW-0812">Transmembrane</keyword>
<evidence type="ECO:0000313" key="12">
    <source>
        <dbReference type="Proteomes" id="UP001153069"/>
    </source>
</evidence>
<gene>
    <name evidence="11" type="ORF">SEMRO_100_G051350.1</name>
</gene>
<evidence type="ECO:0000256" key="4">
    <source>
        <dbReference type="ARBA" id="ARBA00022989"/>
    </source>
</evidence>
<dbReference type="InterPro" id="IPR001054">
    <property type="entry name" value="A/G_cyclase"/>
</dbReference>
<keyword evidence="12" id="KW-1185">Reference proteome</keyword>
<dbReference type="PROSITE" id="PS51845">
    <property type="entry name" value="PDEASE_I_2"/>
    <property type="match status" value="1"/>
</dbReference>
<evidence type="ECO:0000256" key="7">
    <source>
        <dbReference type="SAM" id="MobiDB-lite"/>
    </source>
</evidence>
<dbReference type="OrthoDB" id="568146at2759"/>
<dbReference type="EMBL" id="CAICTM010000099">
    <property type="protein sequence ID" value="CAB9501130.1"/>
    <property type="molecule type" value="Genomic_DNA"/>
</dbReference>
<dbReference type="InterPro" id="IPR002073">
    <property type="entry name" value="PDEase_catalytic_dom"/>
</dbReference>
<evidence type="ECO:0000256" key="3">
    <source>
        <dbReference type="ARBA" id="ARBA00022741"/>
    </source>
</evidence>
<dbReference type="GO" id="GO:0005886">
    <property type="term" value="C:plasma membrane"/>
    <property type="evidence" value="ECO:0007669"/>
    <property type="project" value="TreeGrafter"/>
</dbReference>
<feature type="domain" description="PDEase" evidence="10">
    <location>
        <begin position="818"/>
        <end position="1032"/>
    </location>
</feature>
<name>A0A9N8H6H8_9STRA</name>
<evidence type="ECO:0000313" key="11">
    <source>
        <dbReference type="EMBL" id="CAB9501130.1"/>
    </source>
</evidence>
<keyword evidence="5 8" id="KW-0472">Membrane</keyword>
<sequence length="1186" mass="133191">MSNSKRTDESLESYSDDSLSGGAAEFVDDAKSEMSQCSGDESGDEGKKKSWLFGWTWNGDSMKVFFWMVVTLGMIGVTAAVVLSITMSFLSKEEENEFHNAFQQQANVIAEATSFHAKTVVGSLESMSDTITSYSGSSASSRWPFVTVPDFDRRGQRARVDAFIEMIAFSPLVTYEDRDRWSIFTAYDSDWIGANVTVPQDIYRLHEDSGLPVQEDNILMIPIWQTSPKPHNSSLINFNLLSNSLYYFLFNAMTESKHTALSAVYRHQYMYNRLFAPGQHDKSHKTIHEAHSYDTSATLDSSSSDSSADDVMIDSLSAADFPHSVLMAPVYDSFNTSNQSLAGVIHGILPWDKYLTELLPPGERGIHCILKNSCGQAFSFQINGPQANFLGEGDLHNPKYDNLVQEVDFGSTFLGKETRTYRQCFYTLAVYPTEEFEAKFHSEDKQKFMAILAAVFSALAIFFFIFVWFVQRRQQKVMSVAVRTNSILSNLFPDNVRDRIMQQAEAQANREMDGDSMTGHDSNSNLKSLLQEPAFVPGMVIRKSVRGSISGSMRGNPVPGITILQDSPIADLYPDCTVLFADIVGFTAWSSTRDPSQVFVLLETLYGAFDAIAKRRRVFKVETIGDCYVAVAGLPMARRDHALAMARFANDLMFKSNEVFHLLEVTLGPGTSSLNMRLGLHSGPVTAGVLRGEKGRFQLFGDTVNTAARMESTARPGKVQASQATADLLLEAGKSNWVRQRSDKVHAKGKGEMTTFWVHVRASEGESQSFHSGDSSEKPSDDPFASTRNTTCGSLPKAALNSCKRELSVKHGRLVDWNVELLASLLQTVVAARQTRRKSKRGGFSEPKLEIRQSQMPFDEWAQAIDLPGKTQRTSRRGDYKDVELPEEVICQLRTFVTTIACLHGDNSFHNFDHASHVTMSVHKLLLRVIQSGEDSYRIASDPLTHFAAVMSALWHDVDHRGVPNSQLEKEEPALASKYDHKSVAEQHAIVLAWDLLMEDEYADLRNTIYTTQTELKRFRTVLVNSILSTDIMSKDLKKLRNERWNLAFSEDDKSELSPEDVDMYRASSVLEHLIQASDVSHTMQHWHVYRAWNERLFKEMYQAYQEGRSEKDPSESWYEGELGFFDFYIIPLAKKLNDCGVFGVSSTEYLDFALKNRAEWEVKGREVVSSMLDKVRGSVDKGAEC</sequence>
<dbReference type="GO" id="GO:0004383">
    <property type="term" value="F:guanylate cyclase activity"/>
    <property type="evidence" value="ECO:0007669"/>
    <property type="project" value="TreeGrafter"/>
</dbReference>
<dbReference type="PANTHER" id="PTHR11920:SF335">
    <property type="entry name" value="GUANYLATE CYCLASE"/>
    <property type="match status" value="1"/>
</dbReference>
<dbReference type="SMART" id="SM00044">
    <property type="entry name" value="CYCc"/>
    <property type="match status" value="1"/>
</dbReference>
<dbReference type="Gene3D" id="1.10.1300.10">
    <property type="entry name" value="3'5'-cyclic nucleotide phosphodiesterase, catalytic domain"/>
    <property type="match status" value="1"/>
</dbReference>
<dbReference type="SMART" id="SM00471">
    <property type="entry name" value="HDc"/>
    <property type="match status" value="1"/>
</dbReference>